<proteinExistence type="predicted"/>
<protein>
    <submittedName>
        <fullName evidence="3">Het domain containing protein</fullName>
    </submittedName>
</protein>
<dbReference type="OrthoDB" id="3477286at2759"/>
<comment type="caution">
    <text evidence="3">The sequence shown here is derived from an EMBL/GenBank/DDBJ whole genome shotgun (WGS) entry which is preliminary data.</text>
</comment>
<keyword evidence="4" id="KW-1185">Reference proteome</keyword>
<dbReference type="PANTHER" id="PTHR24148">
    <property type="entry name" value="ANKYRIN REPEAT DOMAIN-CONTAINING PROTEIN 39 HOMOLOG-RELATED"/>
    <property type="match status" value="1"/>
</dbReference>
<evidence type="ECO:0000259" key="2">
    <source>
        <dbReference type="Pfam" id="PF06985"/>
    </source>
</evidence>
<feature type="region of interest" description="Disordered" evidence="1">
    <location>
        <begin position="319"/>
        <end position="345"/>
    </location>
</feature>
<gene>
    <name evidence="3" type="ORF">SPBR_05613</name>
</gene>
<dbReference type="GeneID" id="63678797"/>
<feature type="region of interest" description="Disordered" evidence="1">
    <location>
        <begin position="440"/>
        <end position="465"/>
    </location>
</feature>
<feature type="compositionally biased region" description="Acidic residues" evidence="1">
    <location>
        <begin position="539"/>
        <end position="548"/>
    </location>
</feature>
<dbReference type="InterPro" id="IPR010730">
    <property type="entry name" value="HET"/>
</dbReference>
<dbReference type="AlphaFoldDB" id="A0A0C2JC62"/>
<accession>A0A0C2JC62</accession>
<name>A0A0C2JC62_9PEZI</name>
<feature type="compositionally biased region" description="Basic and acidic residues" evidence="1">
    <location>
        <begin position="440"/>
        <end position="457"/>
    </location>
</feature>
<dbReference type="PANTHER" id="PTHR24148:SF64">
    <property type="entry name" value="HETEROKARYON INCOMPATIBILITY DOMAIN-CONTAINING PROTEIN"/>
    <property type="match status" value="1"/>
</dbReference>
<evidence type="ECO:0000313" key="4">
    <source>
        <dbReference type="Proteomes" id="UP000031575"/>
    </source>
</evidence>
<sequence>MVFTHQPLDVARNEFRLLRLHPAESFDAPLRVGLFHASLDAAPEYEALSYVWGKPWGDFSVLVTDAREAADDDDDAELSSLPITPYLDTALRQVRFRGQDRILWVDALCINQQDLAERSRQVQQMRRIYESCVADVAYLGPHPPLPLTDKDVEDVDSDTDEARAAQEVGAVAGETDEQAAARTLAAKQAWKRSRAEQRRVGNSSRRAQKLRDGLALMRQIADRDAAALTVMVQRWKDIGSFSFMDDAEEAAEKDKAKPVKDEYDPEDSRQKRYLDFKQIRSLYATFSDAELWTRVWIVQELSCAPRVLLAVGKHHAYGGGQDEGDTGGAVDVPTDAGTEDDGGGKADMLDTLDTLDWDRDIVGGFLDDFAYADAFHSSWSHGTVGPAAHRIFSRVRSIHLQRQVIRKTRTEHGGTGFLRRSTRGGFFQEEEELERELLKSSVDEGSVEGKKEAKEAKASTVANEAPSDPSLINVLARFKWTQATDARDKVYGLLGLVAEAPRLPPVDYKQPVASVYSDAAQAIIETSGTLDVISQNPFDGDDDDDDNETGAKGRAPGLPSWAPNFDRSFYTDFYDEFATILFAQRGIYAAGKPDCKHLLPLQVEEGSFGGVAGEGGDADEQAPITFRSLRLRGTMLGRVAPLKQGPWEENGKSYVDFGDGVALFSHYKKLYYDTIEGVEGVEGVEGGERGEEGKPSSGKTVYAATGEPFWDAFWRTISGDCTAYPIRRLTAEERAQCSSGLAEVCRLHEAELEKERNETKGFTTDEEWEKYRRNKVYNNDQPSTALVETLPATRILRRMARRWGMAHTVQDGRLPSGGGLLLMVRAVAAPGDVVAVLDGSKVPVVLRAQDAGALSTGAGDGDDGTTAYYKYVCPAYVHGYMDGEAVAQVADGRLTEQDIVLV</sequence>
<dbReference type="Proteomes" id="UP000031575">
    <property type="component" value="Unassembled WGS sequence"/>
</dbReference>
<dbReference type="EMBL" id="AWTV01000004">
    <property type="protein sequence ID" value="KIH94507.1"/>
    <property type="molecule type" value="Genomic_DNA"/>
</dbReference>
<dbReference type="HOGENOM" id="CLU_004184_7_2_1"/>
<feature type="region of interest" description="Disordered" evidence="1">
    <location>
        <begin position="533"/>
        <end position="558"/>
    </location>
</feature>
<dbReference type="InterPro" id="IPR052895">
    <property type="entry name" value="HetReg/Transcr_Mod"/>
</dbReference>
<reference evidence="3 4" key="1">
    <citation type="journal article" date="2014" name="BMC Genomics">
        <title>Comparative genomics of the major fungal agents of human and animal Sporotrichosis: Sporothrix schenckii and Sporothrix brasiliensis.</title>
        <authorList>
            <person name="Teixeira M.M."/>
            <person name="de Almeida L.G."/>
            <person name="Kubitschek-Barreira P."/>
            <person name="Alves F.L."/>
            <person name="Kioshima E.S."/>
            <person name="Abadio A.K."/>
            <person name="Fernandes L."/>
            <person name="Derengowski L.S."/>
            <person name="Ferreira K.S."/>
            <person name="Souza R.C."/>
            <person name="Ruiz J.C."/>
            <person name="de Andrade N.C."/>
            <person name="Paes H.C."/>
            <person name="Nicola A.M."/>
            <person name="Albuquerque P."/>
            <person name="Gerber A.L."/>
            <person name="Martins V.P."/>
            <person name="Peconick L.D."/>
            <person name="Neto A.V."/>
            <person name="Chaucanez C.B."/>
            <person name="Silva P.A."/>
            <person name="Cunha O.L."/>
            <person name="de Oliveira F.F."/>
            <person name="dos Santos T.C."/>
            <person name="Barros A.L."/>
            <person name="Soares M.A."/>
            <person name="de Oliveira L.M."/>
            <person name="Marini M.M."/>
            <person name="Villalobos-Duno H."/>
            <person name="Cunha M.M."/>
            <person name="de Hoog S."/>
            <person name="da Silveira J.F."/>
            <person name="Henrissat B."/>
            <person name="Nino-Vega G.A."/>
            <person name="Cisalpino P.S."/>
            <person name="Mora-Montes H.M."/>
            <person name="Almeida S.R."/>
            <person name="Stajich J.E."/>
            <person name="Lopes-Bezerra L.M."/>
            <person name="Vasconcelos A.T."/>
            <person name="Felipe M.S."/>
        </authorList>
    </citation>
    <scope>NUCLEOTIDE SEQUENCE [LARGE SCALE GENOMIC DNA]</scope>
    <source>
        <strain evidence="3 4">5110</strain>
    </source>
</reference>
<organism evidence="3 4">
    <name type="scientific">Sporothrix brasiliensis 5110</name>
    <dbReference type="NCBI Taxonomy" id="1398154"/>
    <lineage>
        <taxon>Eukaryota</taxon>
        <taxon>Fungi</taxon>
        <taxon>Dikarya</taxon>
        <taxon>Ascomycota</taxon>
        <taxon>Pezizomycotina</taxon>
        <taxon>Sordariomycetes</taxon>
        <taxon>Sordariomycetidae</taxon>
        <taxon>Ophiostomatales</taxon>
        <taxon>Ophiostomataceae</taxon>
        <taxon>Sporothrix</taxon>
    </lineage>
</organism>
<evidence type="ECO:0000313" key="3">
    <source>
        <dbReference type="EMBL" id="KIH94507.1"/>
    </source>
</evidence>
<evidence type="ECO:0000256" key="1">
    <source>
        <dbReference type="SAM" id="MobiDB-lite"/>
    </source>
</evidence>
<feature type="domain" description="Heterokaryon incompatibility" evidence="2">
    <location>
        <begin position="45"/>
        <end position="300"/>
    </location>
</feature>
<dbReference type="RefSeq" id="XP_040622517.1">
    <property type="nucleotide sequence ID" value="XM_040763876.1"/>
</dbReference>
<dbReference type="VEuPathDB" id="FungiDB:SPBR_05613"/>
<dbReference type="Pfam" id="PF06985">
    <property type="entry name" value="HET"/>
    <property type="match status" value="1"/>
</dbReference>